<accession>A0AAJ2U5L0</accession>
<gene>
    <name evidence="1" type="ORF">RYX45_22270</name>
</gene>
<feature type="non-terminal residue" evidence="1">
    <location>
        <position position="90"/>
    </location>
</feature>
<dbReference type="Proteomes" id="UP001285636">
    <property type="component" value="Unassembled WGS sequence"/>
</dbReference>
<evidence type="ECO:0000313" key="2">
    <source>
        <dbReference type="Proteomes" id="UP001285636"/>
    </source>
</evidence>
<comment type="caution">
    <text evidence="1">The sequence shown here is derived from an EMBL/GenBank/DDBJ whole genome shotgun (WGS) entry which is preliminary data.</text>
</comment>
<dbReference type="AlphaFoldDB" id="A0AAJ2U5L0"/>
<dbReference type="EMBL" id="JAWJAY010000620">
    <property type="protein sequence ID" value="MDV2887896.1"/>
    <property type="molecule type" value="Genomic_DNA"/>
</dbReference>
<protein>
    <submittedName>
        <fullName evidence="1">Uncharacterized protein</fullName>
    </submittedName>
</protein>
<dbReference type="RefSeq" id="WP_323468015.1">
    <property type="nucleotide sequence ID" value="NZ_JAWJAY010000620.1"/>
</dbReference>
<feature type="non-terminal residue" evidence="1">
    <location>
        <position position="1"/>
    </location>
</feature>
<organism evidence="1 2">
    <name type="scientific">Alkalihalophilus pseudofirmus</name>
    <name type="common">Bacillus pseudofirmus</name>
    <dbReference type="NCBI Taxonomy" id="79885"/>
    <lineage>
        <taxon>Bacteria</taxon>
        <taxon>Bacillati</taxon>
        <taxon>Bacillota</taxon>
        <taxon>Bacilli</taxon>
        <taxon>Bacillales</taxon>
        <taxon>Bacillaceae</taxon>
        <taxon>Alkalihalophilus</taxon>
    </lineage>
</organism>
<sequence>GHVASLPLIFDDNYKELISTLVEDNISISTNEWNRYETSWGFKSHPLLHNHVKDMTIELSFENWKKFTSEQFEIIKNNEEEINRIFIKIY</sequence>
<proteinExistence type="predicted"/>
<evidence type="ECO:0000313" key="1">
    <source>
        <dbReference type="EMBL" id="MDV2887896.1"/>
    </source>
</evidence>
<name>A0AAJ2U5L0_ALKPS</name>
<reference evidence="1" key="1">
    <citation type="submission" date="2023-10" db="EMBL/GenBank/DDBJ databases">
        <title>Screening of Alkalihalophilus pseudofirmusBZ-TG-HK211 and Its Alleviation of Salt Stress on Rapeseed Growth.</title>
        <authorList>
            <person name="Zhao B."/>
            <person name="Guo T."/>
        </authorList>
    </citation>
    <scope>NUCLEOTIDE SEQUENCE</scope>
    <source>
        <strain evidence="1">BZ-TG-HK211</strain>
    </source>
</reference>